<keyword evidence="2" id="KW-0805">Transcription regulation</keyword>
<dbReference type="InterPro" id="IPR036388">
    <property type="entry name" value="WH-like_DNA-bd_sf"/>
</dbReference>
<accession>A0ABP7A3F9</accession>
<dbReference type="Gene3D" id="3.40.190.10">
    <property type="entry name" value="Periplasmic binding protein-like II"/>
    <property type="match status" value="2"/>
</dbReference>
<evidence type="ECO:0000256" key="2">
    <source>
        <dbReference type="ARBA" id="ARBA00023015"/>
    </source>
</evidence>
<comment type="caution">
    <text evidence="6">The sequence shown here is derived from an EMBL/GenBank/DDBJ whole genome shotgun (WGS) entry which is preliminary data.</text>
</comment>
<feature type="domain" description="HTH lysR-type" evidence="5">
    <location>
        <begin position="3"/>
        <end position="60"/>
    </location>
</feature>
<keyword evidence="3" id="KW-0238">DNA-binding</keyword>
<dbReference type="PANTHER" id="PTHR30346">
    <property type="entry name" value="TRANSCRIPTIONAL DUAL REGULATOR HCAR-RELATED"/>
    <property type="match status" value="1"/>
</dbReference>
<evidence type="ECO:0000313" key="7">
    <source>
        <dbReference type="Proteomes" id="UP001500711"/>
    </source>
</evidence>
<dbReference type="CDD" id="cd08414">
    <property type="entry name" value="PBP2_LTTR_aromatics_like"/>
    <property type="match status" value="1"/>
</dbReference>
<evidence type="ECO:0000256" key="4">
    <source>
        <dbReference type="ARBA" id="ARBA00023163"/>
    </source>
</evidence>
<dbReference type="PRINTS" id="PR00039">
    <property type="entry name" value="HTHLYSR"/>
</dbReference>
<evidence type="ECO:0000256" key="3">
    <source>
        <dbReference type="ARBA" id="ARBA00023125"/>
    </source>
</evidence>
<gene>
    <name evidence="6" type="ORF">GCM10022267_07800</name>
</gene>
<sequence>MDVDTRLLRYFVAVADHLSFTAAAEELYVAQPSLSRQIKQLESRLGVELFVRASSGIEPTAAGNALLPAARRQIADWQDAVRLARTTAAAERNVLRVGFTATGGGTFARNARAVFKERFPGVTVEPKRFDWGGEPQALRDGLADVAFVWLPANLRKLHSVAVATEPRWVAVRKTHPLAEKEEVGIGDLRDEPLMWTKLAPREWVDWWAVNPRPDGSAPVWGPENENVEEMLEHVATTSGVCIGPESMKSFYVHPDLTWRPIVDVEPLRIALAWPEQPANPLVREFVGVVRRLES</sequence>
<reference evidence="7" key="1">
    <citation type="journal article" date="2019" name="Int. J. Syst. Evol. Microbiol.">
        <title>The Global Catalogue of Microorganisms (GCM) 10K type strain sequencing project: providing services to taxonomists for standard genome sequencing and annotation.</title>
        <authorList>
            <consortium name="The Broad Institute Genomics Platform"/>
            <consortium name="The Broad Institute Genome Sequencing Center for Infectious Disease"/>
            <person name="Wu L."/>
            <person name="Ma J."/>
        </authorList>
    </citation>
    <scope>NUCLEOTIDE SEQUENCE [LARGE SCALE GENOMIC DNA]</scope>
    <source>
        <strain evidence="7">JCM 17494</strain>
    </source>
</reference>
<evidence type="ECO:0000259" key="5">
    <source>
        <dbReference type="PROSITE" id="PS50931"/>
    </source>
</evidence>
<dbReference type="SUPFAM" id="SSF46785">
    <property type="entry name" value="Winged helix' DNA-binding domain"/>
    <property type="match status" value="1"/>
</dbReference>
<dbReference type="InterPro" id="IPR000847">
    <property type="entry name" value="LysR_HTH_N"/>
</dbReference>
<dbReference type="SUPFAM" id="SSF53850">
    <property type="entry name" value="Periplasmic binding protein-like II"/>
    <property type="match status" value="1"/>
</dbReference>
<dbReference type="Pfam" id="PF03466">
    <property type="entry name" value="LysR_substrate"/>
    <property type="match status" value="1"/>
</dbReference>
<dbReference type="PROSITE" id="PS50931">
    <property type="entry name" value="HTH_LYSR"/>
    <property type="match status" value="1"/>
</dbReference>
<comment type="similarity">
    <text evidence="1">Belongs to the LysR transcriptional regulatory family.</text>
</comment>
<name>A0ABP7A3F9_9PSEU</name>
<keyword evidence="4" id="KW-0804">Transcription</keyword>
<proteinExistence type="inferred from homology"/>
<keyword evidence="7" id="KW-1185">Reference proteome</keyword>
<dbReference type="Proteomes" id="UP001500711">
    <property type="component" value="Unassembled WGS sequence"/>
</dbReference>
<dbReference type="EMBL" id="BAABBE010000002">
    <property type="protein sequence ID" value="GAA3624151.1"/>
    <property type="molecule type" value="Genomic_DNA"/>
</dbReference>
<organism evidence="6 7">
    <name type="scientific">Lentzea roselyniae</name>
    <dbReference type="NCBI Taxonomy" id="531940"/>
    <lineage>
        <taxon>Bacteria</taxon>
        <taxon>Bacillati</taxon>
        <taxon>Actinomycetota</taxon>
        <taxon>Actinomycetes</taxon>
        <taxon>Pseudonocardiales</taxon>
        <taxon>Pseudonocardiaceae</taxon>
        <taxon>Lentzea</taxon>
    </lineage>
</organism>
<dbReference type="Gene3D" id="1.10.10.10">
    <property type="entry name" value="Winged helix-like DNA-binding domain superfamily/Winged helix DNA-binding domain"/>
    <property type="match status" value="1"/>
</dbReference>
<dbReference type="Pfam" id="PF00126">
    <property type="entry name" value="HTH_1"/>
    <property type="match status" value="1"/>
</dbReference>
<dbReference type="RefSeq" id="WP_346127671.1">
    <property type="nucleotide sequence ID" value="NZ_BAABBE010000002.1"/>
</dbReference>
<dbReference type="InterPro" id="IPR005119">
    <property type="entry name" value="LysR_subst-bd"/>
</dbReference>
<protein>
    <submittedName>
        <fullName evidence="6">LysR family transcriptional regulator</fullName>
    </submittedName>
</protein>
<evidence type="ECO:0000313" key="6">
    <source>
        <dbReference type="EMBL" id="GAA3624151.1"/>
    </source>
</evidence>
<dbReference type="PANTHER" id="PTHR30346:SF0">
    <property type="entry name" value="HCA OPERON TRANSCRIPTIONAL ACTIVATOR HCAR"/>
    <property type="match status" value="1"/>
</dbReference>
<dbReference type="InterPro" id="IPR036390">
    <property type="entry name" value="WH_DNA-bd_sf"/>
</dbReference>
<evidence type="ECO:0000256" key="1">
    <source>
        <dbReference type="ARBA" id="ARBA00009437"/>
    </source>
</evidence>